<dbReference type="Pfam" id="PF00534">
    <property type="entry name" value="Glycos_transf_1"/>
    <property type="match status" value="1"/>
</dbReference>
<dbReference type="SUPFAM" id="SSF160350">
    <property type="entry name" value="Rnp2-like"/>
    <property type="match status" value="1"/>
</dbReference>
<dbReference type="AlphaFoldDB" id="A0A261Y0M7"/>
<dbReference type="InterPro" id="IPR049128">
    <property type="entry name" value="Pop8-like_dom"/>
</dbReference>
<evidence type="ECO:0000256" key="13">
    <source>
        <dbReference type="RuleBase" id="RU367136"/>
    </source>
</evidence>
<evidence type="ECO:0000256" key="5">
    <source>
        <dbReference type="ARBA" id="ARBA00022679"/>
    </source>
</evidence>
<feature type="domain" description="Glycosyl transferase family 1" evidence="14">
    <location>
        <begin position="250"/>
        <end position="429"/>
    </location>
</feature>
<dbReference type="InterPro" id="IPR028098">
    <property type="entry name" value="Glyco_trans_4-like_N"/>
</dbReference>
<feature type="domain" description="Glycosyltransferase subfamily 4-like N-terminal" evidence="15">
    <location>
        <begin position="59"/>
        <end position="236"/>
    </location>
</feature>
<evidence type="ECO:0000256" key="3">
    <source>
        <dbReference type="ARBA" id="ARBA00004922"/>
    </source>
</evidence>
<dbReference type="OrthoDB" id="448893at2759"/>
<dbReference type="Pfam" id="PF13439">
    <property type="entry name" value="Glyco_transf_4"/>
    <property type="match status" value="1"/>
</dbReference>
<evidence type="ECO:0000256" key="4">
    <source>
        <dbReference type="ARBA" id="ARBA00022676"/>
    </source>
</evidence>
<keyword evidence="18" id="KW-1185">Reference proteome</keyword>
<dbReference type="EC" id="2.4.1.132" evidence="13"/>
<comment type="catalytic activity">
    <reaction evidence="11 13">
        <text>a beta-D-Man-(1-&gt;4)-beta-D-GlcNAc-(1-&gt;4)-alpha-D-GlcNAc-diphospho-di-trans,poly-cis-dolichol + GDP-alpha-D-mannose = an alpha-D-Man-(1-&gt;3)-beta-D-Man-(1-&gt;4)-beta-D-GlcNAc-(1-&gt;4)-alpha-D-GlcNAc-diphospho-di-trans,poly-cis-dolichol + GDP + H(+)</text>
        <dbReference type="Rhea" id="RHEA:29515"/>
        <dbReference type="Rhea" id="RHEA-COMP:19511"/>
        <dbReference type="Rhea" id="RHEA-COMP:19513"/>
        <dbReference type="ChEBI" id="CHEBI:15378"/>
        <dbReference type="ChEBI" id="CHEBI:57527"/>
        <dbReference type="ChEBI" id="CHEBI:58189"/>
        <dbReference type="ChEBI" id="CHEBI:58472"/>
        <dbReference type="ChEBI" id="CHEBI:132510"/>
        <dbReference type="EC" id="2.4.1.132"/>
    </reaction>
    <physiologicalReaction direction="left-to-right" evidence="11 13">
        <dbReference type="Rhea" id="RHEA:29516"/>
    </physiologicalReaction>
</comment>
<dbReference type="PANTHER" id="PTHR45918:SF1">
    <property type="entry name" value="ALPHA-1,3_1,6-MANNOSYLTRANSFERASE ALG2"/>
    <property type="match status" value="1"/>
</dbReference>
<keyword evidence="4 13" id="KW-0328">Glycosyltransferase</keyword>
<feature type="domain" description="Ribonucleases P/MRP subunit Pop8-like" evidence="16">
    <location>
        <begin position="475"/>
        <end position="536"/>
    </location>
</feature>
<sequence length="564" mass="62494">MSRLLSDSSTLREYSRAMEAPLVSLTTPGGSAGSISTPTPKKEGLKPCRVGFVHPDLGIGGAERLVVDAAVGLQQRGHSVVMLTSHHDPSHCFEETRDGTLKVVVKGNRLVPRSIGGRFHILCAILRSILLCLWLCVYGRDFDIYIVDSLSAGVPILHWLIGSKILFYCHFPDKYLTERKSLLKKIYRWPVDRFEEWTTGLADAIVVNSRFTRGMFHQAFPNISHLPQVLYPPLNLESYDKEVDESDPAVRMLKSTKKTLLSINRFERKKNIALAINTFATLNSQQLLDTKTFQDTRLIVAGGYDARILENVEYHRELQQLADQHRLVHHTIYPRESNNIPSDAQVVFLCSFSDSQRTYLLANAHLLLYTPSNEHFGIVPIEAMYASLPVVAVNNGGPTETVVNNITGFLCEPDPQAWAQVVRKVLVGEVTKDFLGGNGRVMVRDRFSLHAFVDHLESILSDLVKQQPLPSIPSSNAGPLDVLSVRTLVASCLEGTFGLIGSAVAVDVLDWNPDTLDAILKVAVEDATMLRSALTMHSSQVQIQVKNTSSHLLALASDSRNLVS</sequence>
<evidence type="ECO:0000313" key="18">
    <source>
        <dbReference type="Proteomes" id="UP000242875"/>
    </source>
</evidence>
<dbReference type="EC" id="2.4.1.257" evidence="13"/>
<dbReference type="Proteomes" id="UP000242875">
    <property type="component" value="Unassembled WGS sequence"/>
</dbReference>
<evidence type="ECO:0000256" key="12">
    <source>
        <dbReference type="ARBA" id="ARBA00045104"/>
    </source>
</evidence>
<evidence type="ECO:0000256" key="10">
    <source>
        <dbReference type="ARBA" id="ARBA00023136"/>
    </source>
</evidence>
<dbReference type="Pfam" id="PF20976">
    <property type="entry name" value="Pop8"/>
    <property type="match status" value="1"/>
</dbReference>
<comment type="catalytic activity">
    <reaction evidence="12 13">
        <text>an alpha-D-Man-(1-&gt;3)-beta-D-Man-(1-&gt;4)-beta-D-GlcNAc-(1-&gt;4)-alpha-D-GlcNAc-diphospho-di-trans,poly-cis-dolichol + GDP-alpha-D-mannose = an alpha-D-Man-(1-&gt;3)-[alpha-D-Man-(1-&gt;6)]-beta-D-Man-(1-&gt;4)-beta-D-GlcNAc-(1-&gt;4)-alpha-D-GlcNAc-diphospho-di-trans,poly-cis-dolichol + GDP + H(+)</text>
        <dbReference type="Rhea" id="RHEA:29519"/>
        <dbReference type="Rhea" id="RHEA-COMP:19513"/>
        <dbReference type="Rhea" id="RHEA-COMP:19515"/>
        <dbReference type="ChEBI" id="CHEBI:15378"/>
        <dbReference type="ChEBI" id="CHEBI:57527"/>
        <dbReference type="ChEBI" id="CHEBI:58189"/>
        <dbReference type="ChEBI" id="CHEBI:132510"/>
        <dbReference type="ChEBI" id="CHEBI:132511"/>
        <dbReference type="EC" id="2.4.1.257"/>
    </reaction>
    <physiologicalReaction direction="left-to-right" evidence="12 13">
        <dbReference type="Rhea" id="RHEA:29520"/>
    </physiologicalReaction>
</comment>
<evidence type="ECO:0000256" key="9">
    <source>
        <dbReference type="ARBA" id="ARBA00022989"/>
    </source>
</evidence>
<name>A0A261Y0M7_9FUNG</name>
<evidence type="ECO:0000256" key="6">
    <source>
        <dbReference type="ARBA" id="ARBA00022692"/>
    </source>
</evidence>
<evidence type="ECO:0000256" key="2">
    <source>
        <dbReference type="ARBA" id="ARBA00004586"/>
    </source>
</evidence>
<dbReference type="InterPro" id="IPR038085">
    <property type="entry name" value="Rnp2-like_sf"/>
</dbReference>
<proteinExistence type="inferred from homology"/>
<comment type="pathway">
    <text evidence="3 13">Protein modification; protein glycosylation.</text>
</comment>
<dbReference type="GO" id="GO:1990904">
    <property type="term" value="C:ribonucleoprotein complex"/>
    <property type="evidence" value="ECO:0007669"/>
    <property type="project" value="UniProtKB-ARBA"/>
</dbReference>
<organism evidence="17 18">
    <name type="scientific">Bifiguratus adelaidae</name>
    <dbReference type="NCBI Taxonomy" id="1938954"/>
    <lineage>
        <taxon>Eukaryota</taxon>
        <taxon>Fungi</taxon>
        <taxon>Fungi incertae sedis</taxon>
        <taxon>Mucoromycota</taxon>
        <taxon>Mucoromycotina</taxon>
        <taxon>Endogonomycetes</taxon>
        <taxon>Endogonales</taxon>
        <taxon>Endogonales incertae sedis</taxon>
        <taxon>Bifiguratus</taxon>
    </lineage>
</organism>
<dbReference type="GO" id="GO:0005789">
    <property type="term" value="C:endoplasmic reticulum membrane"/>
    <property type="evidence" value="ECO:0007669"/>
    <property type="project" value="UniProtKB-SubCell"/>
</dbReference>
<protein>
    <recommendedName>
        <fullName evidence="13">Alpha-1,3/1,6-mannosyltransferase ALG2</fullName>
        <ecNumber evidence="13">2.4.1.132</ecNumber>
        <ecNumber evidence="13">2.4.1.257</ecNumber>
    </recommendedName>
    <alternativeName>
        <fullName evidence="13">GDP-Man:Man(1)GlcNAc(2)-PP-Dol alpha-1,3-mannosyltransferase</fullName>
    </alternativeName>
</protein>
<keyword evidence="10" id="KW-0472">Membrane</keyword>
<dbReference type="InterPro" id="IPR027054">
    <property type="entry name" value="ALG2"/>
</dbReference>
<dbReference type="GO" id="GO:0033164">
    <property type="term" value="F:initiation-specific glycolipid 1,6-alpha-mannosyltransferase activity"/>
    <property type="evidence" value="ECO:0007669"/>
    <property type="project" value="EnsemblFungi"/>
</dbReference>
<evidence type="ECO:0000256" key="11">
    <source>
        <dbReference type="ARBA" id="ARBA00045103"/>
    </source>
</evidence>
<dbReference type="CDD" id="cd03805">
    <property type="entry name" value="GT4_ALG2-like"/>
    <property type="match status" value="1"/>
</dbReference>
<dbReference type="GO" id="GO:1902555">
    <property type="term" value="C:endoribonuclease complex"/>
    <property type="evidence" value="ECO:0007669"/>
    <property type="project" value="UniProtKB-ARBA"/>
</dbReference>
<evidence type="ECO:0000259" key="14">
    <source>
        <dbReference type="Pfam" id="PF00534"/>
    </source>
</evidence>
<evidence type="ECO:0000259" key="16">
    <source>
        <dbReference type="Pfam" id="PF20976"/>
    </source>
</evidence>
<keyword evidence="6" id="KW-0812">Transmembrane</keyword>
<dbReference type="GO" id="GO:0004378">
    <property type="term" value="F:GDP-Man:Man(1)GlcNAc(2)-PP-Dol alpha-1,3-mannosyltransferase activity"/>
    <property type="evidence" value="ECO:0007669"/>
    <property type="project" value="UniProtKB-UniRule"/>
</dbReference>
<evidence type="ECO:0000256" key="1">
    <source>
        <dbReference type="ARBA" id="ARBA00003142"/>
    </source>
</evidence>
<dbReference type="SUPFAM" id="SSF53756">
    <property type="entry name" value="UDP-Glycosyltransferase/glycogen phosphorylase"/>
    <property type="match status" value="1"/>
</dbReference>
<dbReference type="GO" id="GO:0102704">
    <property type="term" value="F:GDP-Man:Man(2)GlcNAc(2)-PP-Dol alpha-1,6-mannosyltransferase activity"/>
    <property type="evidence" value="ECO:0007669"/>
    <property type="project" value="UniProtKB-UniRule"/>
</dbReference>
<gene>
    <name evidence="17" type="ORF">BZG36_03112</name>
</gene>
<evidence type="ECO:0000313" key="17">
    <source>
        <dbReference type="EMBL" id="OZJ04162.1"/>
    </source>
</evidence>
<dbReference type="EMBL" id="MVBO01000051">
    <property type="protein sequence ID" value="OZJ04162.1"/>
    <property type="molecule type" value="Genomic_DNA"/>
</dbReference>
<keyword evidence="5 13" id="KW-0808">Transferase</keyword>
<dbReference type="UniPathway" id="UPA00378"/>
<dbReference type="PANTHER" id="PTHR45918">
    <property type="entry name" value="ALPHA-1,3/1,6-MANNOSYLTRANSFERASE ALG2"/>
    <property type="match status" value="1"/>
</dbReference>
<evidence type="ECO:0000256" key="8">
    <source>
        <dbReference type="ARBA" id="ARBA00022824"/>
    </source>
</evidence>
<dbReference type="GO" id="GO:0008033">
    <property type="term" value="P:tRNA processing"/>
    <property type="evidence" value="ECO:0007669"/>
    <property type="project" value="UniProtKB-KW"/>
</dbReference>
<comment type="similarity">
    <text evidence="13">Belongs to the glycosyltransferase group 1 family.</text>
</comment>
<reference evidence="17 18" key="1">
    <citation type="journal article" date="2017" name="Mycologia">
        <title>Bifiguratus adelaidae, gen. et sp. nov., a new member of Mucoromycotina in endophytic and soil-dwelling habitats.</title>
        <authorList>
            <person name="Torres-Cruz T.J."/>
            <person name="Billingsley Tobias T.L."/>
            <person name="Almatruk M."/>
            <person name="Hesse C."/>
            <person name="Kuske C.R."/>
            <person name="Desiro A."/>
            <person name="Benucci G.M."/>
            <person name="Bonito G."/>
            <person name="Stajich J.E."/>
            <person name="Dunlap C."/>
            <person name="Arnold A.E."/>
            <person name="Porras-Alfaro A."/>
        </authorList>
    </citation>
    <scope>NUCLEOTIDE SEQUENCE [LARGE SCALE GENOMIC DNA]</scope>
    <source>
        <strain evidence="17 18">AZ0501</strain>
    </source>
</reference>
<dbReference type="InterPro" id="IPR001296">
    <property type="entry name" value="Glyco_trans_1"/>
</dbReference>
<dbReference type="Gene3D" id="3.40.50.2000">
    <property type="entry name" value="Glycogen Phosphorylase B"/>
    <property type="match status" value="2"/>
</dbReference>
<keyword evidence="8 13" id="KW-0256">Endoplasmic reticulum</keyword>
<dbReference type="GO" id="GO:0006488">
    <property type="term" value="P:dolichol-linked oligosaccharide biosynthetic process"/>
    <property type="evidence" value="ECO:0007669"/>
    <property type="project" value="EnsemblFungi"/>
</dbReference>
<evidence type="ECO:0000256" key="7">
    <source>
        <dbReference type="ARBA" id="ARBA00022694"/>
    </source>
</evidence>
<evidence type="ECO:0000259" key="15">
    <source>
        <dbReference type="Pfam" id="PF13439"/>
    </source>
</evidence>
<keyword evidence="7" id="KW-0819">tRNA processing</keyword>
<comment type="caution">
    <text evidence="17">The sequence shown here is derived from an EMBL/GenBank/DDBJ whole genome shotgun (WGS) entry which is preliminary data.</text>
</comment>
<comment type="subcellular location">
    <subcellularLocation>
        <location evidence="2 13">Endoplasmic reticulum membrane</location>
    </subcellularLocation>
</comment>
<comment type="function">
    <text evidence="1 13">Mannosylates Man(2)GlcNAc(2)-dolichol diphosphate and Man(1)GlcNAc(2)-dolichol diphosphate to form Man(3)GlcNAc(2)-dolichol diphosphate.</text>
</comment>
<accession>A0A261Y0M7</accession>
<keyword evidence="9" id="KW-1133">Transmembrane helix</keyword>